<keyword evidence="3" id="KW-1185">Reference proteome</keyword>
<organism evidence="2 3">
    <name type="scientific">Ophiocordyceps polyrhachis-furcata BCC 54312</name>
    <dbReference type="NCBI Taxonomy" id="1330021"/>
    <lineage>
        <taxon>Eukaryota</taxon>
        <taxon>Fungi</taxon>
        <taxon>Dikarya</taxon>
        <taxon>Ascomycota</taxon>
        <taxon>Pezizomycotina</taxon>
        <taxon>Sordariomycetes</taxon>
        <taxon>Hypocreomycetidae</taxon>
        <taxon>Hypocreales</taxon>
        <taxon>Ophiocordycipitaceae</taxon>
        <taxon>Ophiocordyceps</taxon>
    </lineage>
</organism>
<evidence type="ECO:0000256" key="1">
    <source>
        <dbReference type="SAM" id="MobiDB-lite"/>
    </source>
</evidence>
<feature type="compositionally biased region" description="Polar residues" evidence="1">
    <location>
        <begin position="1"/>
        <end position="11"/>
    </location>
</feature>
<reference evidence="2 3" key="1">
    <citation type="journal article" date="2015" name="BMC Genomics">
        <title>Insights from the genome of Ophiocordyceps polyrhachis-furcata to pathogenicity and host specificity in insect fungi.</title>
        <authorList>
            <person name="Wichadakul D."/>
            <person name="Kobmoo N."/>
            <person name="Ingsriswang S."/>
            <person name="Tangphatsornruang S."/>
            <person name="Chantasingh D."/>
            <person name="Luangsa-ard J.J."/>
            <person name="Eurwilaichitr L."/>
        </authorList>
    </citation>
    <scope>NUCLEOTIDE SEQUENCE [LARGE SCALE GENOMIC DNA]</scope>
    <source>
        <strain evidence="2 3">BCC 54312</strain>
    </source>
</reference>
<dbReference type="AlphaFoldDB" id="A0A367L9F5"/>
<protein>
    <submittedName>
        <fullName evidence="2">Uncharacterized protein</fullName>
    </submittedName>
</protein>
<proteinExistence type="predicted"/>
<comment type="caution">
    <text evidence="2">The sequence shown here is derived from an EMBL/GenBank/DDBJ whole genome shotgun (WGS) entry which is preliminary data.</text>
</comment>
<dbReference type="Proteomes" id="UP000253664">
    <property type="component" value="Unassembled WGS sequence"/>
</dbReference>
<feature type="region of interest" description="Disordered" evidence="1">
    <location>
        <begin position="1"/>
        <end position="24"/>
    </location>
</feature>
<sequence>MTPRILSSSFPPITPDKSSSLSPPSKSCLFHMLFHHRLKHMLVIDNLSFVSATSPAKGSEHLSTSVL</sequence>
<dbReference type="EMBL" id="LKCN02000011">
    <property type="protein sequence ID" value="RCI11055.1"/>
    <property type="molecule type" value="Genomic_DNA"/>
</dbReference>
<name>A0A367L9F5_9HYPO</name>
<accession>A0A367L9F5</accession>
<evidence type="ECO:0000313" key="3">
    <source>
        <dbReference type="Proteomes" id="UP000253664"/>
    </source>
</evidence>
<evidence type="ECO:0000313" key="2">
    <source>
        <dbReference type="EMBL" id="RCI11055.1"/>
    </source>
</evidence>
<gene>
    <name evidence="2" type="ORF">L249_5213</name>
</gene>